<dbReference type="PANTHER" id="PTHR47634:SF9">
    <property type="entry name" value="PROTEIN KINASE DOMAIN-CONTAINING PROTEIN-RELATED"/>
    <property type="match status" value="1"/>
</dbReference>
<keyword evidence="5" id="KW-0418">Kinase</keyword>
<evidence type="ECO:0000256" key="2">
    <source>
        <dbReference type="ARBA" id="ARBA00022527"/>
    </source>
</evidence>
<evidence type="ECO:0000256" key="7">
    <source>
        <dbReference type="ARBA" id="ARBA00047899"/>
    </source>
</evidence>
<dbReference type="Pfam" id="PF13472">
    <property type="entry name" value="Lipase_GDSL_2"/>
    <property type="match status" value="1"/>
</dbReference>
<feature type="binding site" evidence="9">
    <location>
        <position position="709"/>
    </location>
    <ligand>
        <name>ATP</name>
        <dbReference type="ChEBI" id="CHEBI:30616"/>
    </ligand>
</feature>
<dbReference type="SMART" id="SM00220">
    <property type="entry name" value="S_TKc"/>
    <property type="match status" value="1"/>
</dbReference>
<dbReference type="PROSITE" id="PS00107">
    <property type="entry name" value="PROTEIN_KINASE_ATP"/>
    <property type="match status" value="1"/>
</dbReference>
<gene>
    <name evidence="11" type="ORF">RIB2604_03600350</name>
</gene>
<evidence type="ECO:0000256" key="6">
    <source>
        <dbReference type="ARBA" id="ARBA00022840"/>
    </source>
</evidence>
<keyword evidence="4 9" id="KW-0547">Nucleotide-binding</keyword>
<dbReference type="PROSITE" id="PS50011">
    <property type="entry name" value="PROTEIN_KINASE_DOM"/>
    <property type="match status" value="1"/>
</dbReference>
<reference evidence="11 12" key="1">
    <citation type="journal article" date="2016" name="DNA Res.">
        <title>Genome sequence of Aspergillus luchuensis NBRC 4314.</title>
        <authorList>
            <person name="Yamada O."/>
            <person name="Machida M."/>
            <person name="Hosoyama A."/>
            <person name="Goto M."/>
            <person name="Takahashi T."/>
            <person name="Futagami T."/>
            <person name="Yamagata Y."/>
            <person name="Takeuchi M."/>
            <person name="Kobayashi T."/>
            <person name="Koike H."/>
            <person name="Abe K."/>
            <person name="Asai K."/>
            <person name="Arita M."/>
            <person name="Fujita N."/>
            <person name="Fukuda K."/>
            <person name="Higa K."/>
            <person name="Horikawa H."/>
            <person name="Ishikawa T."/>
            <person name="Jinno K."/>
            <person name="Kato Y."/>
            <person name="Kirimura K."/>
            <person name="Mizutani O."/>
            <person name="Nakasone K."/>
            <person name="Sano M."/>
            <person name="Shiraishi Y."/>
            <person name="Tsukahara M."/>
            <person name="Gomi K."/>
        </authorList>
    </citation>
    <scope>NUCLEOTIDE SEQUENCE [LARGE SCALE GENOMIC DNA]</scope>
    <source>
        <strain evidence="11 12">RIB 2604</strain>
    </source>
</reference>
<dbReference type="InterPro" id="IPR011009">
    <property type="entry name" value="Kinase-like_dom_sf"/>
</dbReference>
<dbReference type="InterPro" id="IPR037460">
    <property type="entry name" value="SEST-like"/>
</dbReference>
<accession>A0A146FZ15</accession>
<organism evidence="11 12">
    <name type="scientific">Aspergillus kawachii</name>
    <name type="common">White koji mold</name>
    <name type="synonym">Aspergillus awamori var. kawachi</name>
    <dbReference type="NCBI Taxonomy" id="1069201"/>
    <lineage>
        <taxon>Eukaryota</taxon>
        <taxon>Fungi</taxon>
        <taxon>Dikarya</taxon>
        <taxon>Ascomycota</taxon>
        <taxon>Pezizomycotina</taxon>
        <taxon>Eurotiomycetes</taxon>
        <taxon>Eurotiomycetidae</taxon>
        <taxon>Eurotiales</taxon>
        <taxon>Aspergillaceae</taxon>
        <taxon>Aspergillus</taxon>
        <taxon>Aspergillus subgen. Circumdati</taxon>
    </lineage>
</organism>
<dbReference type="EC" id="2.7.11.1" evidence="1"/>
<evidence type="ECO:0000313" key="11">
    <source>
        <dbReference type="EMBL" id="GAT30696.1"/>
    </source>
</evidence>
<comment type="caution">
    <text evidence="11">The sequence shown here is derived from an EMBL/GenBank/DDBJ whole genome shotgun (WGS) entry which is preliminary data.</text>
</comment>
<feature type="domain" description="Protein kinase" evidence="10">
    <location>
        <begin position="678"/>
        <end position="1049"/>
    </location>
</feature>
<proteinExistence type="predicted"/>
<keyword evidence="3" id="KW-0808">Transferase</keyword>
<evidence type="ECO:0000256" key="1">
    <source>
        <dbReference type="ARBA" id="ARBA00012513"/>
    </source>
</evidence>
<dbReference type="PANTHER" id="PTHR47634">
    <property type="entry name" value="PROTEIN KINASE DOMAIN-CONTAINING PROTEIN-RELATED"/>
    <property type="match status" value="1"/>
</dbReference>
<protein>
    <recommendedName>
        <fullName evidence="1">non-specific serine/threonine protein kinase</fullName>
        <ecNumber evidence="1">2.7.11.1</ecNumber>
    </recommendedName>
</protein>
<dbReference type="VEuPathDB" id="FungiDB:ASPFODRAFT_135869"/>
<dbReference type="InterPro" id="IPR013830">
    <property type="entry name" value="SGNH_hydro"/>
</dbReference>
<keyword evidence="6 9" id="KW-0067">ATP-binding</keyword>
<dbReference type="Pfam" id="PF00069">
    <property type="entry name" value="Pkinase"/>
    <property type="match status" value="1"/>
</dbReference>
<evidence type="ECO:0000256" key="9">
    <source>
        <dbReference type="PROSITE-ProRule" id="PRU10141"/>
    </source>
</evidence>
<dbReference type="GO" id="GO:0005737">
    <property type="term" value="C:cytoplasm"/>
    <property type="evidence" value="ECO:0007669"/>
    <property type="project" value="TreeGrafter"/>
</dbReference>
<dbReference type="EMBL" id="BCWF01000035">
    <property type="protein sequence ID" value="GAT30696.1"/>
    <property type="molecule type" value="Genomic_DNA"/>
</dbReference>
<evidence type="ECO:0000259" key="10">
    <source>
        <dbReference type="PROSITE" id="PS50011"/>
    </source>
</evidence>
<evidence type="ECO:0000256" key="3">
    <source>
        <dbReference type="ARBA" id="ARBA00022679"/>
    </source>
</evidence>
<dbReference type="Pfam" id="PF18647">
    <property type="entry name" value="Fungal_lectin_2"/>
    <property type="match status" value="1"/>
</dbReference>
<dbReference type="SUPFAM" id="SSF56112">
    <property type="entry name" value="Protein kinase-like (PK-like)"/>
    <property type="match status" value="1"/>
</dbReference>
<dbReference type="InterPro" id="IPR036514">
    <property type="entry name" value="SGNH_hydro_sf"/>
</dbReference>
<dbReference type="AlphaFoldDB" id="A0A146FZ15"/>
<reference evidence="12" key="2">
    <citation type="submission" date="2016-02" db="EMBL/GenBank/DDBJ databases">
        <title>Genome sequencing of Aspergillus luchuensis NBRC 4314.</title>
        <authorList>
            <person name="Yamada O."/>
        </authorList>
    </citation>
    <scope>NUCLEOTIDE SEQUENCE [LARGE SCALE GENOMIC DNA]</scope>
    <source>
        <strain evidence="12">RIB 2604</strain>
    </source>
</reference>
<sequence length="1051" mass="119608">MIWLIFLLVILVTGSPDINTPPHDPPSSDLPITDLTFVRKWAAIGDSYTAGIGAGDVWSDKKEDTKCSRYDKSYVALLKHVLGPQVTNFTYTACSGARTSDIYTQAQDLDKLHDLIVLTGGGNDLCLSDIITTCIFLPFNSEEKCQKVIELAQENIKFILGYNVRRILEVAVSKVNAFGIIVWALYGQFFNTETDDCEKNQDWAFPGLAPFDALPLTRERREKLNQLVTDTNKVIKKTIEDYVMDKGKYFPRVHIRTADWNDFMKDGLKGQYCVPGSTGKYPDPMQPNLHFFKPDTTYERHTELKAKRDNITDTSFSSSADTNDTLSSFYDSILYRSPNPAAAALYELNPTGVTLPPGCPGDDKGIGFGLPDRWGKYFHPNELGHKTIASFVLDGIYAARADFLGKRNPICSRGFEEFRCWQNDGRRDYASADLLNKNYKTYCKEVKPPKNTANWKDERWFHQLTPETHSFSIQLSDGATHFDQGHCMESFERIINSCDGNDPKNPMNWKFGGRWTRGSYTYEVNIANSFKRPWPPTREVGGFCDSSYKFWYQRYDMRGRGWATWDAGQDTLKPAIISCVGHGLTGWDFQYLDQPDSDGNEWVLHLEAKYLTLSEMQSIIRALKRIRFLRAKPHQLSRSLSTTTSIPQYEPVDEEFSPGYDPKHYYPAKPGEVLADHYRLLVKIGWGSGSTVWLARDVARHAERIVALKILNNNNPKGADHERRIEEHIAKQTPSHRGRPVIRSYLENFELAGPIGKHICLAYEPSREPLWLYQRRFESDRFTLPMVKAYILIILADLKLDNILITFENENILPRFVKEQEEAQSMQCKTDSETGRVIYRCHNNFGPLDPSGLGNIYPQITDFGAATLLGTGGDDGAVQLGTRPIQPDYYRAPEVILGCGWSYSADIWNLGVMIWNILEGTELFTQVQDAEGTYLPEAHLAQMIALLGPPPKKLLVMSESMAQVEWSPAITDERGKIFKNNREYFGGPFFDEEGNFFYNDLIPARKLEDAVPSLEASDKEAFLSFIKQMLTWLPEERKTARQLMEHPFLND</sequence>
<evidence type="ECO:0000313" key="12">
    <source>
        <dbReference type="Proteomes" id="UP000075230"/>
    </source>
</evidence>
<dbReference type="Gene3D" id="3.40.50.1110">
    <property type="entry name" value="SGNH hydrolase"/>
    <property type="match status" value="1"/>
</dbReference>
<dbReference type="InterPro" id="IPR051334">
    <property type="entry name" value="SRPK"/>
</dbReference>
<evidence type="ECO:0000256" key="4">
    <source>
        <dbReference type="ARBA" id="ARBA00022741"/>
    </source>
</evidence>
<dbReference type="CDD" id="cd01823">
    <property type="entry name" value="SEST_like"/>
    <property type="match status" value="1"/>
</dbReference>
<comment type="catalytic activity">
    <reaction evidence="7">
        <text>L-threonyl-[protein] + ATP = O-phospho-L-threonyl-[protein] + ADP + H(+)</text>
        <dbReference type="Rhea" id="RHEA:46608"/>
        <dbReference type="Rhea" id="RHEA-COMP:11060"/>
        <dbReference type="Rhea" id="RHEA-COMP:11605"/>
        <dbReference type="ChEBI" id="CHEBI:15378"/>
        <dbReference type="ChEBI" id="CHEBI:30013"/>
        <dbReference type="ChEBI" id="CHEBI:30616"/>
        <dbReference type="ChEBI" id="CHEBI:61977"/>
        <dbReference type="ChEBI" id="CHEBI:456216"/>
        <dbReference type="EC" id="2.7.11.1"/>
    </reaction>
</comment>
<dbReference type="InterPro" id="IPR000719">
    <property type="entry name" value="Prot_kinase_dom"/>
</dbReference>
<dbReference type="InterPro" id="IPR017441">
    <property type="entry name" value="Protein_kinase_ATP_BS"/>
</dbReference>
<dbReference type="Gene3D" id="1.10.510.10">
    <property type="entry name" value="Transferase(Phosphotransferase) domain 1"/>
    <property type="match status" value="1"/>
</dbReference>
<name>A0A146FZ15_ASPKA</name>
<evidence type="ECO:0000256" key="5">
    <source>
        <dbReference type="ARBA" id="ARBA00022777"/>
    </source>
</evidence>
<keyword evidence="2" id="KW-0723">Serine/threonine-protein kinase</keyword>
<dbReference type="SUPFAM" id="SSF52266">
    <property type="entry name" value="SGNH hydrolase"/>
    <property type="match status" value="1"/>
</dbReference>
<dbReference type="Proteomes" id="UP000075230">
    <property type="component" value="Unassembled WGS sequence"/>
</dbReference>
<dbReference type="GO" id="GO:0005634">
    <property type="term" value="C:nucleus"/>
    <property type="evidence" value="ECO:0007669"/>
    <property type="project" value="TreeGrafter"/>
</dbReference>
<dbReference type="VEuPathDB" id="FungiDB:ASPFODRAFT_718763"/>
<dbReference type="GO" id="GO:0050684">
    <property type="term" value="P:regulation of mRNA processing"/>
    <property type="evidence" value="ECO:0007669"/>
    <property type="project" value="TreeGrafter"/>
</dbReference>
<dbReference type="GO" id="GO:0016788">
    <property type="term" value="F:hydrolase activity, acting on ester bonds"/>
    <property type="evidence" value="ECO:0007669"/>
    <property type="project" value="InterPro"/>
</dbReference>
<evidence type="ECO:0000256" key="8">
    <source>
        <dbReference type="ARBA" id="ARBA00048679"/>
    </source>
</evidence>
<dbReference type="GO" id="GO:0005524">
    <property type="term" value="F:ATP binding"/>
    <property type="evidence" value="ECO:0007669"/>
    <property type="project" value="UniProtKB-UniRule"/>
</dbReference>
<dbReference type="GO" id="GO:0004674">
    <property type="term" value="F:protein serine/threonine kinase activity"/>
    <property type="evidence" value="ECO:0007669"/>
    <property type="project" value="UniProtKB-KW"/>
</dbReference>
<comment type="catalytic activity">
    <reaction evidence="8">
        <text>L-seryl-[protein] + ATP = O-phospho-L-seryl-[protein] + ADP + H(+)</text>
        <dbReference type="Rhea" id="RHEA:17989"/>
        <dbReference type="Rhea" id="RHEA-COMP:9863"/>
        <dbReference type="Rhea" id="RHEA-COMP:11604"/>
        <dbReference type="ChEBI" id="CHEBI:15378"/>
        <dbReference type="ChEBI" id="CHEBI:29999"/>
        <dbReference type="ChEBI" id="CHEBI:30616"/>
        <dbReference type="ChEBI" id="CHEBI:83421"/>
        <dbReference type="ChEBI" id="CHEBI:456216"/>
        <dbReference type="EC" id="2.7.11.1"/>
    </reaction>
</comment>
<dbReference type="GO" id="GO:0000245">
    <property type="term" value="P:spliceosomal complex assembly"/>
    <property type="evidence" value="ECO:0007669"/>
    <property type="project" value="TreeGrafter"/>
</dbReference>
<dbReference type="Gene3D" id="3.30.200.20">
    <property type="entry name" value="Phosphorylase Kinase, domain 1"/>
    <property type="match status" value="1"/>
</dbReference>